<evidence type="ECO:0000313" key="3">
    <source>
        <dbReference type="Proteomes" id="UP000002675"/>
    </source>
</evidence>
<evidence type="ECO:0000256" key="1">
    <source>
        <dbReference type="SAM" id="Phobius"/>
    </source>
</evidence>
<gene>
    <name evidence="2" type="ordered locus">VVP51</name>
</gene>
<keyword evidence="1" id="KW-0812">Transmembrane</keyword>
<geneLocation type="plasmid" evidence="2 3">
    <name>pYJ016</name>
</geneLocation>
<proteinExistence type="predicted"/>
<name>Q7MBJ2_VIBVY</name>
<keyword evidence="2" id="KW-0614">Plasmid</keyword>
<dbReference type="EMBL" id="AP005352">
    <property type="protein sequence ID" value="BAC97774.1"/>
    <property type="molecule type" value="Genomic_DNA"/>
</dbReference>
<dbReference type="Proteomes" id="UP000002675">
    <property type="component" value="Plasmid pYJ016"/>
</dbReference>
<feature type="transmembrane region" description="Helical" evidence="1">
    <location>
        <begin position="12"/>
        <end position="31"/>
    </location>
</feature>
<dbReference type="AlphaFoldDB" id="Q7MBJ2"/>
<dbReference type="HOGENOM" id="CLU_3124098_0_0_6"/>
<sequence>MIFNGFIMDVSMVKIFIQLLLITTSLVNLYLGLKGFVSESVETTQNQEVG</sequence>
<keyword evidence="1" id="KW-1133">Transmembrane helix</keyword>
<evidence type="ECO:0000313" key="2">
    <source>
        <dbReference type="EMBL" id="BAC97774.1"/>
    </source>
</evidence>
<dbReference type="KEGG" id="vvy:VVP51"/>
<keyword evidence="1" id="KW-0472">Membrane</keyword>
<organism evidence="2 3">
    <name type="scientific">Vibrio vulnificus (strain YJ016)</name>
    <dbReference type="NCBI Taxonomy" id="196600"/>
    <lineage>
        <taxon>Bacteria</taxon>
        <taxon>Pseudomonadati</taxon>
        <taxon>Pseudomonadota</taxon>
        <taxon>Gammaproteobacteria</taxon>
        <taxon>Vibrionales</taxon>
        <taxon>Vibrionaceae</taxon>
        <taxon>Vibrio</taxon>
    </lineage>
</organism>
<protein>
    <submittedName>
        <fullName evidence="2">Uncharacterized protein</fullName>
    </submittedName>
</protein>
<reference evidence="2 3" key="1">
    <citation type="journal article" date="2003" name="Genome Res.">
        <title>Comparative genome analysis of Vibrio vulnificus, a marine pathogen.</title>
        <authorList>
            <person name="Chen C.Y."/>
            <person name="Wu K.M."/>
            <person name="Chang Y.C."/>
            <person name="Chang C.H."/>
            <person name="Tsai H.C."/>
            <person name="Liao T.L."/>
            <person name="Liu Y.M."/>
            <person name="Chen H.J."/>
            <person name="Shen A.B."/>
            <person name="Li J.C."/>
            <person name="Su T.L."/>
            <person name="Shao C.P."/>
            <person name="Lee C.T."/>
            <person name="Hor L.I."/>
            <person name="Tsai S.F."/>
        </authorList>
    </citation>
    <scope>NUCLEOTIDE SEQUENCE [LARGE SCALE GENOMIC DNA]</scope>
    <source>
        <strain evidence="2 3">YJ016</strain>
        <plasmid evidence="2">pYJ016</plasmid>
    </source>
</reference>
<accession>Q7MBJ2</accession>